<gene>
    <name evidence="4" type="ORF">BXY66_0125</name>
</gene>
<evidence type="ECO:0000313" key="4">
    <source>
        <dbReference type="EMBL" id="TCL08092.1"/>
    </source>
</evidence>
<evidence type="ECO:0000256" key="2">
    <source>
        <dbReference type="ARBA" id="ARBA00023002"/>
    </source>
</evidence>
<evidence type="ECO:0000313" key="5">
    <source>
        <dbReference type="Proteomes" id="UP000295673"/>
    </source>
</evidence>
<dbReference type="Pfam" id="PF00106">
    <property type="entry name" value="adh_short"/>
    <property type="match status" value="1"/>
</dbReference>
<dbReference type="GO" id="GO:0006633">
    <property type="term" value="P:fatty acid biosynthetic process"/>
    <property type="evidence" value="ECO:0007669"/>
    <property type="project" value="TreeGrafter"/>
</dbReference>
<dbReference type="GO" id="GO:0048038">
    <property type="term" value="F:quinone binding"/>
    <property type="evidence" value="ECO:0007669"/>
    <property type="project" value="TreeGrafter"/>
</dbReference>
<protein>
    <submittedName>
        <fullName evidence="4">3-oxoacyl-[acyl-carrier protein] reductase</fullName>
    </submittedName>
</protein>
<dbReference type="SUPFAM" id="SSF51735">
    <property type="entry name" value="NAD(P)-binding Rossmann-fold domains"/>
    <property type="match status" value="1"/>
</dbReference>
<evidence type="ECO:0000256" key="3">
    <source>
        <dbReference type="RuleBase" id="RU000363"/>
    </source>
</evidence>
<dbReference type="PANTHER" id="PTHR42760">
    <property type="entry name" value="SHORT-CHAIN DEHYDROGENASES/REDUCTASES FAMILY MEMBER"/>
    <property type="match status" value="1"/>
</dbReference>
<sequence length="291" mass="30428">MRTEPLRVSEDIMETLMTKLTGKTAYVTGAGNGIGRAVALKLASEGANVVVNDLKEGEAQAVVDEITATGGTAIAFAGSVTEDGFAERFIGAGVSEWNAIDIIVNNAGYTWDAQIGHMTDDMFDAMMDVHVKAPFRILRAASGFIKGAAKQEAEEGREVFRKVVNISSIAGTGGNFGQANYSSAKSAVLGLTKTMAKEWGRLKVNVNAVAFGFIETRLTEGTDEKKTIEIDGNTVGIGIPKKMAQGAAAVIPLGRPGTPEEAADGVYLMCCPESNYVSAQVLTVGGGLNGL</sequence>
<reference evidence="4 5" key="1">
    <citation type="submission" date="2019-03" db="EMBL/GenBank/DDBJ databases">
        <title>Genomic Encyclopedia of Archaeal and Bacterial Type Strains, Phase II (KMG-II): from individual species to whole genera.</title>
        <authorList>
            <person name="Goeker M."/>
        </authorList>
    </citation>
    <scope>NUCLEOTIDE SEQUENCE [LARGE SCALE GENOMIC DNA]</scope>
    <source>
        <strain evidence="4 5">DSM 26433</strain>
    </source>
</reference>
<proteinExistence type="inferred from homology"/>
<dbReference type="PRINTS" id="PR00081">
    <property type="entry name" value="GDHRDH"/>
</dbReference>
<comment type="similarity">
    <text evidence="1 3">Belongs to the short-chain dehydrogenases/reductases (SDR) family.</text>
</comment>
<dbReference type="Gene3D" id="3.40.50.720">
    <property type="entry name" value="NAD(P)-binding Rossmann-like Domain"/>
    <property type="match status" value="1"/>
</dbReference>
<comment type="caution">
    <text evidence="4">The sequence shown here is derived from an EMBL/GenBank/DDBJ whole genome shotgun (WGS) entry which is preliminary data.</text>
</comment>
<dbReference type="GO" id="GO:0016616">
    <property type="term" value="F:oxidoreductase activity, acting on the CH-OH group of donors, NAD or NADP as acceptor"/>
    <property type="evidence" value="ECO:0007669"/>
    <property type="project" value="TreeGrafter"/>
</dbReference>
<keyword evidence="2" id="KW-0560">Oxidoreductase</keyword>
<name>A0A4R1NT23_9RHOB</name>
<dbReference type="AlphaFoldDB" id="A0A4R1NT23"/>
<organism evidence="4 5">
    <name type="scientific">Shimia isoporae</name>
    <dbReference type="NCBI Taxonomy" id="647720"/>
    <lineage>
        <taxon>Bacteria</taxon>
        <taxon>Pseudomonadati</taxon>
        <taxon>Pseudomonadota</taxon>
        <taxon>Alphaproteobacteria</taxon>
        <taxon>Rhodobacterales</taxon>
        <taxon>Roseobacteraceae</taxon>
    </lineage>
</organism>
<dbReference type="InterPro" id="IPR002347">
    <property type="entry name" value="SDR_fam"/>
</dbReference>
<dbReference type="PANTHER" id="PTHR42760:SF133">
    <property type="entry name" value="3-OXOACYL-[ACYL-CARRIER-PROTEIN] REDUCTASE"/>
    <property type="match status" value="1"/>
</dbReference>
<dbReference type="InterPro" id="IPR036291">
    <property type="entry name" value="NAD(P)-bd_dom_sf"/>
</dbReference>
<dbReference type="PRINTS" id="PR00080">
    <property type="entry name" value="SDRFAMILY"/>
</dbReference>
<dbReference type="InterPro" id="IPR020904">
    <property type="entry name" value="Sc_DH/Rdtase_CS"/>
</dbReference>
<dbReference type="EMBL" id="SMGR01000001">
    <property type="protein sequence ID" value="TCL08092.1"/>
    <property type="molecule type" value="Genomic_DNA"/>
</dbReference>
<evidence type="ECO:0000256" key="1">
    <source>
        <dbReference type="ARBA" id="ARBA00006484"/>
    </source>
</evidence>
<accession>A0A4R1NT23</accession>
<dbReference type="PROSITE" id="PS00061">
    <property type="entry name" value="ADH_SHORT"/>
    <property type="match status" value="1"/>
</dbReference>
<keyword evidence="5" id="KW-1185">Reference proteome</keyword>
<dbReference type="Proteomes" id="UP000295673">
    <property type="component" value="Unassembled WGS sequence"/>
</dbReference>